<evidence type="ECO:0000259" key="1">
    <source>
        <dbReference type="Pfam" id="PF14661"/>
    </source>
</evidence>
<dbReference type="InterPro" id="IPR028163">
    <property type="entry name" value="HAUS_6_N"/>
</dbReference>
<comment type="caution">
    <text evidence="2">The sequence shown here is derived from an EMBL/GenBank/DDBJ whole genome shotgun (WGS) entry which is preliminary data.</text>
</comment>
<dbReference type="AlphaFoldDB" id="A0AA38X4G2"/>
<dbReference type="Proteomes" id="UP001172673">
    <property type="component" value="Unassembled WGS sequence"/>
</dbReference>
<proteinExistence type="predicted"/>
<reference evidence="2" key="1">
    <citation type="submission" date="2022-10" db="EMBL/GenBank/DDBJ databases">
        <title>Culturing micro-colonial fungi from biological soil crusts in the Mojave desert and describing Neophaeococcomyces mojavensis, and introducing the new genera and species Taxawa tesnikishii.</title>
        <authorList>
            <person name="Kurbessoian T."/>
            <person name="Stajich J.E."/>
        </authorList>
    </citation>
    <scope>NUCLEOTIDE SEQUENCE</scope>
    <source>
        <strain evidence="2">TK_41</strain>
    </source>
</reference>
<dbReference type="EMBL" id="JAPDRK010000013">
    <property type="protein sequence ID" value="KAJ9606662.1"/>
    <property type="molecule type" value="Genomic_DNA"/>
</dbReference>
<protein>
    <recommendedName>
        <fullName evidence="1">HAUS augmin-like complex subunit 6 N-terminal domain-containing protein</fullName>
    </recommendedName>
</protein>
<evidence type="ECO:0000313" key="3">
    <source>
        <dbReference type="Proteomes" id="UP001172673"/>
    </source>
</evidence>
<feature type="domain" description="HAUS augmin-like complex subunit 6 N-terminal" evidence="1">
    <location>
        <begin position="27"/>
        <end position="224"/>
    </location>
</feature>
<accession>A0AA38X4G2</accession>
<dbReference type="Pfam" id="PF14661">
    <property type="entry name" value="HAUS6_N"/>
    <property type="match status" value="1"/>
</dbReference>
<sequence>MDPPPARLVPSRPQLQWQARSNLSVFTHTLHLLDLDLLPDWPHISESTFSNSKSSLNLQARVKSTEWALYHLFRLYSPSETLSKLSSHFPPATSIQSKNLRAGLYKWLSELKSSGILPREVVLRKTMLDECKGEKYEEVLAKFAMAVLREKFAIQGKNVHAVRKSGYKAAEGPDADNIVPLILAHRAALQQSLRTRQNLQSKATEFSEHLAQMRRDIDMSLQELQMPPHNTPGVKGDLPPNELHALREQVNLAFAGDRRWARFILEGTASSTSGPLLQKLPEWPFEHGGTAVSDHIGAEDVAEDVDEPMRQLQSLISRQQEHIDRLTRLRDSLLGGTEVRTETKLPAISSAESMTTTSAAEKVVSEIPQLRFDRHLELKLKV</sequence>
<evidence type="ECO:0000313" key="2">
    <source>
        <dbReference type="EMBL" id="KAJ9606662.1"/>
    </source>
</evidence>
<organism evidence="2 3">
    <name type="scientific">Cladophialophora chaetospira</name>
    <dbReference type="NCBI Taxonomy" id="386627"/>
    <lineage>
        <taxon>Eukaryota</taxon>
        <taxon>Fungi</taxon>
        <taxon>Dikarya</taxon>
        <taxon>Ascomycota</taxon>
        <taxon>Pezizomycotina</taxon>
        <taxon>Eurotiomycetes</taxon>
        <taxon>Chaetothyriomycetidae</taxon>
        <taxon>Chaetothyriales</taxon>
        <taxon>Herpotrichiellaceae</taxon>
        <taxon>Cladophialophora</taxon>
    </lineage>
</organism>
<name>A0AA38X4G2_9EURO</name>
<gene>
    <name evidence="2" type="ORF">H2200_008670</name>
</gene>
<keyword evidence="3" id="KW-1185">Reference proteome</keyword>